<dbReference type="SUPFAM" id="SSF56112">
    <property type="entry name" value="Protein kinase-like (PK-like)"/>
    <property type="match status" value="1"/>
</dbReference>
<dbReference type="PANTHER" id="PTHR46146:SF14">
    <property type="entry name" value="SERINE_THREONINE-KINASE CCR4-LIKE PROTEIN"/>
    <property type="match status" value="1"/>
</dbReference>
<dbReference type="GO" id="GO:0005524">
    <property type="term" value="F:ATP binding"/>
    <property type="evidence" value="ECO:0007669"/>
    <property type="project" value="InterPro"/>
</dbReference>
<dbReference type="PROSITE" id="PS00108">
    <property type="entry name" value="PROTEIN_KINASE_ST"/>
    <property type="match status" value="1"/>
</dbReference>
<organism evidence="2 3">
    <name type="scientific">Glycine soja</name>
    <name type="common">Wild soybean</name>
    <dbReference type="NCBI Taxonomy" id="3848"/>
    <lineage>
        <taxon>Eukaryota</taxon>
        <taxon>Viridiplantae</taxon>
        <taxon>Streptophyta</taxon>
        <taxon>Embryophyta</taxon>
        <taxon>Tracheophyta</taxon>
        <taxon>Spermatophyta</taxon>
        <taxon>Magnoliopsida</taxon>
        <taxon>eudicotyledons</taxon>
        <taxon>Gunneridae</taxon>
        <taxon>Pentapetalae</taxon>
        <taxon>rosids</taxon>
        <taxon>fabids</taxon>
        <taxon>Fabales</taxon>
        <taxon>Fabaceae</taxon>
        <taxon>Papilionoideae</taxon>
        <taxon>50 kb inversion clade</taxon>
        <taxon>NPAAA clade</taxon>
        <taxon>indigoferoid/millettioid clade</taxon>
        <taxon>Phaseoleae</taxon>
        <taxon>Glycine</taxon>
        <taxon>Glycine subgen. Soja</taxon>
    </lineage>
</organism>
<dbReference type="InterPro" id="IPR011009">
    <property type="entry name" value="Kinase-like_dom_sf"/>
</dbReference>
<reference evidence="2 3" key="1">
    <citation type="submission" date="2018-09" db="EMBL/GenBank/DDBJ databases">
        <title>A high-quality reference genome of wild soybean provides a powerful tool to mine soybean genomes.</title>
        <authorList>
            <person name="Xie M."/>
            <person name="Chung C.Y.L."/>
            <person name="Li M.-W."/>
            <person name="Wong F.-L."/>
            <person name="Chan T.-F."/>
            <person name="Lam H.-M."/>
        </authorList>
    </citation>
    <scope>NUCLEOTIDE SEQUENCE [LARGE SCALE GENOMIC DNA]</scope>
    <source>
        <strain evidence="3">cv. W05</strain>
        <tissue evidence="2">Hypocotyl of etiolated seedlings</tissue>
    </source>
</reference>
<dbReference type="EMBL" id="QZWG01000018">
    <property type="protein sequence ID" value="RZB50354.1"/>
    <property type="molecule type" value="Genomic_DNA"/>
</dbReference>
<keyword evidence="3" id="KW-1185">Reference proteome</keyword>
<dbReference type="PANTHER" id="PTHR46146">
    <property type="entry name" value="SERINE/THREONINE-PROTEIN KINASE-LIKE PROTEIN CCR4"/>
    <property type="match status" value="1"/>
</dbReference>
<evidence type="ECO:0000313" key="3">
    <source>
        <dbReference type="Proteomes" id="UP000289340"/>
    </source>
</evidence>
<dbReference type="GO" id="GO:0004672">
    <property type="term" value="F:protein kinase activity"/>
    <property type="evidence" value="ECO:0007669"/>
    <property type="project" value="InterPro"/>
</dbReference>
<evidence type="ECO:0000259" key="1">
    <source>
        <dbReference type="PROSITE" id="PS50011"/>
    </source>
</evidence>
<dbReference type="SMART" id="SM00220">
    <property type="entry name" value="S_TKc"/>
    <property type="match status" value="1"/>
</dbReference>
<dbReference type="InterPro" id="IPR000719">
    <property type="entry name" value="Prot_kinase_dom"/>
</dbReference>
<dbReference type="Gene3D" id="3.30.200.20">
    <property type="entry name" value="Phosphorylase Kinase, domain 1"/>
    <property type="match status" value="1"/>
</dbReference>
<dbReference type="Proteomes" id="UP000289340">
    <property type="component" value="Chromosome 18"/>
</dbReference>
<dbReference type="AlphaFoldDB" id="A0A445FN90"/>
<proteinExistence type="predicted"/>
<dbReference type="Gene3D" id="1.10.510.10">
    <property type="entry name" value="Transferase(Phosphotransferase) domain 1"/>
    <property type="match status" value="1"/>
</dbReference>
<dbReference type="PROSITE" id="PS50011">
    <property type="entry name" value="PROTEIN_KINASE_DOM"/>
    <property type="match status" value="1"/>
</dbReference>
<keyword evidence="2" id="KW-0808">Transferase</keyword>
<feature type="domain" description="Protein kinase" evidence="1">
    <location>
        <begin position="115"/>
        <end position="396"/>
    </location>
</feature>
<comment type="caution">
    <text evidence="2">The sequence shown here is derived from an EMBL/GenBank/DDBJ whole genome shotgun (WGS) entry which is preliminary data.</text>
</comment>
<keyword evidence="2" id="KW-0418">Kinase</keyword>
<evidence type="ECO:0000313" key="2">
    <source>
        <dbReference type="EMBL" id="RZB50354.1"/>
    </source>
</evidence>
<accession>A0A445FN90</accession>
<name>A0A445FN90_GLYSO</name>
<gene>
    <name evidence="2" type="ORF">D0Y65_047327</name>
</gene>
<sequence length="500" mass="55919">MDSEIVESTDMADITVDAKSFSWAVDSAIKSETASISGESRIHSFCSVVDNAIRSRTASDLGTSPSPVHSLASAVANAMSSSSAAPFSQLEVVPNATGLVPARLFTWSELKEATYNFSPHNRIRHFGSFFFVYRGKLVDGREVAIVKETPFGKSEFAIFSRLDHRNLVGLVGHCENRDERLSVYEYMKNGSLHDCLQDKNNVDKDCSVLNSWKMRIKIALDASLGIQYLHNYANPSIIHRDIKSSNILLDASWTARVFDFGLSFICPEPDDEYDDERIVGTYAYMCPEYRNGGVLTAKCDVYGLGVVLLELLTGKSAIRNNEKDVEPSFSLVHFAVPRILAGDLVEMLDSRVGPPDLKEAEALKILAYTAICCVKRKRRHRPTMNDIVVNLDRAFAICGSSLYGENFSYSNALPSHESNHMSPYPLHLEEFFTRPESIPLSYWDIYTDSCDIPIYQEDTDSDNFSCGTMSDLDIPIYQEDTDSYDNFSCGTMSDWDISDY</sequence>
<dbReference type="Pfam" id="PF00069">
    <property type="entry name" value="Pkinase"/>
    <property type="match status" value="1"/>
</dbReference>
<dbReference type="InterPro" id="IPR008271">
    <property type="entry name" value="Ser/Thr_kinase_AS"/>
</dbReference>
<protein>
    <submittedName>
        <fullName evidence="2">Putative serine/threonine-protein kinase-like protein CCR3 isoform C</fullName>
    </submittedName>
</protein>